<dbReference type="EMBL" id="JACTNZ010000012">
    <property type="protein sequence ID" value="KAG5520380.1"/>
    <property type="molecule type" value="Genomic_DNA"/>
</dbReference>
<dbReference type="GO" id="GO:0009705">
    <property type="term" value="C:plant-type vacuole membrane"/>
    <property type="evidence" value="ECO:0007669"/>
    <property type="project" value="UniProtKB-ARBA"/>
</dbReference>
<evidence type="ECO:0000256" key="1">
    <source>
        <dbReference type="ARBA" id="ARBA00004141"/>
    </source>
</evidence>
<dbReference type="PANTHER" id="PTHR11654">
    <property type="entry name" value="OLIGOPEPTIDE TRANSPORTER-RELATED"/>
    <property type="match status" value="1"/>
</dbReference>
<feature type="transmembrane region" description="Helical" evidence="9">
    <location>
        <begin position="334"/>
        <end position="354"/>
    </location>
</feature>
<dbReference type="Pfam" id="PF00854">
    <property type="entry name" value="PTR2"/>
    <property type="match status" value="1"/>
</dbReference>
<name>A0AAV6I116_9ERIC</name>
<keyword evidence="3" id="KW-0813">Transport</keyword>
<evidence type="ECO:0000256" key="7">
    <source>
        <dbReference type="ARBA" id="ARBA00023136"/>
    </source>
</evidence>
<feature type="transmembrane region" description="Helical" evidence="9">
    <location>
        <begin position="42"/>
        <end position="62"/>
    </location>
</feature>
<dbReference type="AlphaFoldDB" id="A0AAV6I116"/>
<comment type="similarity">
    <text evidence="2">Belongs to the major facilitator superfamily. Proton-dependent oligopeptide transporter (POT/PTR) (TC 2.A.17) family.</text>
</comment>
<feature type="transmembrane region" description="Helical" evidence="9">
    <location>
        <begin position="375"/>
        <end position="392"/>
    </location>
</feature>
<keyword evidence="7 9" id="KW-0472">Membrane</keyword>
<organism evidence="10 11">
    <name type="scientific">Rhododendron griersonianum</name>
    <dbReference type="NCBI Taxonomy" id="479676"/>
    <lineage>
        <taxon>Eukaryota</taxon>
        <taxon>Viridiplantae</taxon>
        <taxon>Streptophyta</taxon>
        <taxon>Embryophyta</taxon>
        <taxon>Tracheophyta</taxon>
        <taxon>Spermatophyta</taxon>
        <taxon>Magnoliopsida</taxon>
        <taxon>eudicotyledons</taxon>
        <taxon>Gunneridae</taxon>
        <taxon>Pentapetalae</taxon>
        <taxon>asterids</taxon>
        <taxon>Ericales</taxon>
        <taxon>Ericaceae</taxon>
        <taxon>Ericoideae</taxon>
        <taxon>Rhodoreae</taxon>
        <taxon>Rhododendron</taxon>
    </lineage>
</organism>
<dbReference type="Gene3D" id="1.20.1250.20">
    <property type="entry name" value="MFS general substrate transporter like domains"/>
    <property type="match status" value="2"/>
</dbReference>
<feature type="transmembrane region" description="Helical" evidence="9">
    <location>
        <begin position="158"/>
        <end position="177"/>
    </location>
</feature>
<feature type="transmembrane region" description="Helical" evidence="9">
    <location>
        <begin position="608"/>
        <end position="625"/>
    </location>
</feature>
<proteinExistence type="inferred from homology"/>
<feature type="transmembrane region" description="Helical" evidence="9">
    <location>
        <begin position="290"/>
        <end position="314"/>
    </location>
</feature>
<feature type="transmembrane region" description="Helical" evidence="9">
    <location>
        <begin position="424"/>
        <end position="443"/>
    </location>
</feature>
<protein>
    <submittedName>
        <fullName evidence="10">Uncharacterized protein</fullName>
    </submittedName>
</protein>
<dbReference type="Proteomes" id="UP000823749">
    <property type="component" value="Chromosome 12"/>
</dbReference>
<dbReference type="InterPro" id="IPR000109">
    <property type="entry name" value="POT_fam"/>
</dbReference>
<dbReference type="GO" id="GO:0080054">
    <property type="term" value="F:low-affinity nitrate transmembrane transporter activity"/>
    <property type="evidence" value="ECO:0007669"/>
    <property type="project" value="UniProtKB-ARBA"/>
</dbReference>
<evidence type="ECO:0000256" key="6">
    <source>
        <dbReference type="ARBA" id="ARBA00022989"/>
    </source>
</evidence>
<evidence type="ECO:0000256" key="2">
    <source>
        <dbReference type="ARBA" id="ARBA00005982"/>
    </source>
</evidence>
<keyword evidence="5 9" id="KW-0812">Transmembrane</keyword>
<comment type="caution">
    <text evidence="10">The sequence shown here is derived from an EMBL/GenBank/DDBJ whole genome shotgun (WGS) entry which is preliminary data.</text>
</comment>
<comment type="subcellular location">
    <subcellularLocation>
        <location evidence="1">Membrane</location>
        <topology evidence="1">Multi-pass membrane protein</topology>
    </subcellularLocation>
</comment>
<dbReference type="FunFam" id="1.20.1250.20:FF:000147">
    <property type="entry name" value="Protein NRT1/ PTR family 5.10"/>
    <property type="match status" value="1"/>
</dbReference>
<feature type="transmembrane region" description="Helical" evidence="9">
    <location>
        <begin position="183"/>
        <end position="203"/>
    </location>
</feature>
<evidence type="ECO:0000256" key="4">
    <source>
        <dbReference type="ARBA" id="ARBA00022553"/>
    </source>
</evidence>
<evidence type="ECO:0000256" key="8">
    <source>
        <dbReference type="ARBA" id="ARBA00044504"/>
    </source>
</evidence>
<keyword evidence="4" id="KW-0597">Phosphoprotein</keyword>
<evidence type="ECO:0000256" key="3">
    <source>
        <dbReference type="ARBA" id="ARBA00022448"/>
    </source>
</evidence>
<reference evidence="10" key="1">
    <citation type="submission" date="2020-08" db="EMBL/GenBank/DDBJ databases">
        <title>Plant Genome Project.</title>
        <authorList>
            <person name="Zhang R.-G."/>
        </authorList>
    </citation>
    <scope>NUCLEOTIDE SEQUENCE</scope>
    <source>
        <strain evidence="10">WSP0</strain>
        <tissue evidence="10">Leaf</tissue>
    </source>
</reference>
<dbReference type="InterPro" id="IPR036259">
    <property type="entry name" value="MFS_trans_sf"/>
</dbReference>
<evidence type="ECO:0000256" key="5">
    <source>
        <dbReference type="ARBA" id="ARBA00022692"/>
    </source>
</evidence>
<evidence type="ECO:0000256" key="9">
    <source>
        <dbReference type="SAM" id="Phobius"/>
    </source>
</evidence>
<feature type="transmembrane region" description="Helical" evidence="9">
    <location>
        <begin position="500"/>
        <end position="519"/>
    </location>
</feature>
<accession>A0AAV6I116</accession>
<keyword evidence="6 9" id="KW-1133">Transmembrane helix</keyword>
<feature type="transmembrane region" description="Helical" evidence="9">
    <location>
        <begin position="631"/>
        <end position="649"/>
    </location>
</feature>
<feature type="transmembrane region" description="Helical" evidence="9">
    <location>
        <begin position="455"/>
        <end position="476"/>
    </location>
</feature>
<sequence>MTLSMAADIPEPKLSPLLHNGGSGGSGPLGQSKAAAAENVNTWYGVASLLPLLGAFVADSYLGRYWTTVIASLLYILGLSLLTLSAILPSLSSPDCKKGANIATCSPSRFQVMLFFFSLYIVAVAQGGHKPCVQAFGADQFDGQDSKETKAKSSFFNWWYLGLVGGSATAVLSLNYIQDNLNWALGFGIPCISMAIALLVFLMGTRTYRYPVKGNDKNPFFRIGKVFANAAWNWRATDSAILSDMEAQGALRPESSQHHKFLDKALLAPVGSNGEGGVCRISDVEDAKAVLSVLPIWASCLVYAMTFAQPFTFFTEQAVTMDRTIWPGFDIPPASLQLFISFSLIFLIPIYDCFFVPFTRAITGKPSGITMLQRIGIGMFVSIVSMTVAAIVEMKRLETARESGLVDKPDATIPMSFWWLVPQYLLVGMADVFTTIGLQEFFYDQVPNELKSTGLSLYLSVIGVGNLLSGFLISVLEKTTGGDGQDGWFSDNLNRAHLDYLYFLFAGLSTVALVSYMYFAKSYIYSSTAADMSESEWSPLLHYSGGGMVVDHIGRPADRSKSGGWRSAFFILGVELAERFAYYGIMSNLVSYLTGPLGQSKAMAAENVNTWFGVAALMPLLGAFISDSYLGHYRAIAIASLLYILYMRLP</sequence>
<comment type="similarity">
    <text evidence="8">Belongs to the major facilitator superfamily. Phosphate:H(+) symporter (TC 2.A.1.9) family.</text>
</comment>
<evidence type="ECO:0000313" key="11">
    <source>
        <dbReference type="Proteomes" id="UP000823749"/>
    </source>
</evidence>
<feature type="transmembrane region" description="Helical" evidence="9">
    <location>
        <begin position="69"/>
        <end position="88"/>
    </location>
</feature>
<dbReference type="SUPFAM" id="SSF103473">
    <property type="entry name" value="MFS general substrate transporter"/>
    <property type="match status" value="1"/>
</dbReference>
<gene>
    <name evidence="10" type="ORF">RHGRI_033078</name>
</gene>
<keyword evidence="11" id="KW-1185">Reference proteome</keyword>
<evidence type="ECO:0000313" key="10">
    <source>
        <dbReference type="EMBL" id="KAG5520380.1"/>
    </source>
</evidence>